<evidence type="ECO:0000313" key="1">
    <source>
        <dbReference type="EMBL" id="KAJ8249939.1"/>
    </source>
</evidence>
<accession>A0A9Q1CVM4</accession>
<dbReference type="Proteomes" id="UP001152803">
    <property type="component" value="Unassembled WGS sequence"/>
</dbReference>
<dbReference type="AlphaFoldDB" id="A0A9Q1CVM4"/>
<gene>
    <name evidence="1" type="ORF">COCON_G00231550</name>
</gene>
<dbReference type="EMBL" id="JAFJMO010000019">
    <property type="protein sequence ID" value="KAJ8249939.1"/>
    <property type="molecule type" value="Genomic_DNA"/>
</dbReference>
<keyword evidence="2" id="KW-1185">Reference proteome</keyword>
<evidence type="ECO:0000313" key="2">
    <source>
        <dbReference type="Proteomes" id="UP001152803"/>
    </source>
</evidence>
<comment type="caution">
    <text evidence="1">The sequence shown here is derived from an EMBL/GenBank/DDBJ whole genome shotgun (WGS) entry which is preliminary data.</text>
</comment>
<reference evidence="1" key="1">
    <citation type="journal article" date="2023" name="Science">
        <title>Genome structures resolve the early diversification of teleost fishes.</title>
        <authorList>
            <person name="Parey E."/>
            <person name="Louis A."/>
            <person name="Montfort J."/>
            <person name="Bouchez O."/>
            <person name="Roques C."/>
            <person name="Iampietro C."/>
            <person name="Lluch J."/>
            <person name="Castinel A."/>
            <person name="Donnadieu C."/>
            <person name="Desvignes T."/>
            <person name="Floi Bucao C."/>
            <person name="Jouanno E."/>
            <person name="Wen M."/>
            <person name="Mejri S."/>
            <person name="Dirks R."/>
            <person name="Jansen H."/>
            <person name="Henkel C."/>
            <person name="Chen W.J."/>
            <person name="Zahm M."/>
            <person name="Cabau C."/>
            <person name="Klopp C."/>
            <person name="Thompson A.W."/>
            <person name="Robinson-Rechavi M."/>
            <person name="Braasch I."/>
            <person name="Lecointre G."/>
            <person name="Bobe J."/>
            <person name="Postlethwait J.H."/>
            <person name="Berthelot C."/>
            <person name="Roest Crollius H."/>
            <person name="Guiguen Y."/>
        </authorList>
    </citation>
    <scope>NUCLEOTIDE SEQUENCE</scope>
    <source>
        <strain evidence="1">Concon-B</strain>
    </source>
</reference>
<sequence>MCRLERSGRDGKTCLIHSKCFTENACWCVLAPLPADVRSQHLRHVCRGTSVLIGSSAPRLPLGRVIGCQVTVPAPLQVDDWLPGSSPSRSGVMVGSVDSVLLPCPSR</sequence>
<name>A0A9Q1CVM4_CONCO</name>
<organism evidence="1 2">
    <name type="scientific">Conger conger</name>
    <name type="common">Conger eel</name>
    <name type="synonym">Muraena conger</name>
    <dbReference type="NCBI Taxonomy" id="82655"/>
    <lineage>
        <taxon>Eukaryota</taxon>
        <taxon>Metazoa</taxon>
        <taxon>Chordata</taxon>
        <taxon>Craniata</taxon>
        <taxon>Vertebrata</taxon>
        <taxon>Euteleostomi</taxon>
        <taxon>Actinopterygii</taxon>
        <taxon>Neopterygii</taxon>
        <taxon>Teleostei</taxon>
        <taxon>Anguilliformes</taxon>
        <taxon>Congridae</taxon>
        <taxon>Conger</taxon>
    </lineage>
</organism>
<proteinExistence type="predicted"/>
<protein>
    <submittedName>
        <fullName evidence="1">Uncharacterized protein</fullName>
    </submittedName>
</protein>